<dbReference type="CDD" id="cd03224">
    <property type="entry name" value="ABC_TM1139_LivF_branched"/>
    <property type="match status" value="1"/>
</dbReference>
<feature type="domain" description="ABC transporter" evidence="7">
    <location>
        <begin position="36"/>
        <end position="267"/>
    </location>
</feature>
<dbReference type="SUPFAM" id="SSF52540">
    <property type="entry name" value="P-loop containing nucleoside triphosphate hydrolases"/>
    <property type="match status" value="1"/>
</dbReference>
<dbReference type="InterPro" id="IPR003439">
    <property type="entry name" value="ABC_transporter-like_ATP-bd"/>
</dbReference>
<evidence type="ECO:0000256" key="1">
    <source>
        <dbReference type="ARBA" id="ARBA00005417"/>
    </source>
</evidence>
<evidence type="ECO:0000256" key="4">
    <source>
        <dbReference type="ARBA" id="ARBA00022840"/>
    </source>
</evidence>
<sequence length="267" mass="27540">MSSAGDGVSSAGDGVSSAGDGVSSAGDGVSSAGHLLEVKTLGAGYGIVEVLFGVDLVVDPGEVVVVLGANGAGKTTTLRAISGMIAATGQVKFLGESVLGRRPDQLAKRGIAHVPQGRGTVTALTVEENLRIGAYVRSDDQIESDIQQWFEAFPRLGERKDQLAGSMSGGEQQMLAIARALMSRPKLLLLDEPSLGLAPLVTHEVFDRLREISASTGTAVLLVEQNANLALEFAARAYVLEAGRIVLSGNSADLQGDAAIQKAYLGV</sequence>
<dbReference type="AlphaFoldDB" id="A0A6J7RSZ4"/>
<evidence type="ECO:0000256" key="2">
    <source>
        <dbReference type="ARBA" id="ARBA00022448"/>
    </source>
</evidence>
<dbReference type="EMBL" id="CAFAAQ010000005">
    <property type="protein sequence ID" value="CAB4794265.1"/>
    <property type="molecule type" value="Genomic_DNA"/>
</dbReference>
<dbReference type="InterPro" id="IPR052156">
    <property type="entry name" value="BCAA_Transport_ATP-bd_LivF"/>
</dbReference>
<evidence type="ECO:0000256" key="3">
    <source>
        <dbReference type="ARBA" id="ARBA00022741"/>
    </source>
</evidence>
<dbReference type="InterPro" id="IPR017871">
    <property type="entry name" value="ABC_transporter-like_CS"/>
</dbReference>
<dbReference type="PANTHER" id="PTHR43820">
    <property type="entry name" value="HIGH-AFFINITY BRANCHED-CHAIN AMINO ACID TRANSPORT ATP-BINDING PROTEIN LIVF"/>
    <property type="match status" value="1"/>
</dbReference>
<dbReference type="Pfam" id="PF00005">
    <property type="entry name" value="ABC_tran"/>
    <property type="match status" value="1"/>
</dbReference>
<evidence type="ECO:0000256" key="6">
    <source>
        <dbReference type="SAM" id="MobiDB-lite"/>
    </source>
</evidence>
<keyword evidence="2" id="KW-0813">Transport</keyword>
<keyword evidence="5" id="KW-0029">Amino-acid transport</keyword>
<evidence type="ECO:0000259" key="7">
    <source>
        <dbReference type="PROSITE" id="PS50893"/>
    </source>
</evidence>
<gene>
    <name evidence="8" type="ORF">UFOPK3046_00125</name>
    <name evidence="9" type="ORF">UFOPK4173_00670</name>
</gene>
<dbReference type="GO" id="GO:0015658">
    <property type="term" value="F:branched-chain amino acid transmembrane transporter activity"/>
    <property type="evidence" value="ECO:0007669"/>
    <property type="project" value="TreeGrafter"/>
</dbReference>
<evidence type="ECO:0000313" key="8">
    <source>
        <dbReference type="EMBL" id="CAB4794265.1"/>
    </source>
</evidence>
<comment type="similarity">
    <text evidence="1">Belongs to the ABC transporter superfamily.</text>
</comment>
<dbReference type="EMBL" id="CAFBPW010000055">
    <property type="protein sequence ID" value="CAB5031520.1"/>
    <property type="molecule type" value="Genomic_DNA"/>
</dbReference>
<name>A0A6J7RSZ4_9ZZZZ</name>
<evidence type="ECO:0000256" key="5">
    <source>
        <dbReference type="ARBA" id="ARBA00022970"/>
    </source>
</evidence>
<evidence type="ECO:0000313" key="9">
    <source>
        <dbReference type="EMBL" id="CAB5031520.1"/>
    </source>
</evidence>
<dbReference type="Gene3D" id="3.40.50.300">
    <property type="entry name" value="P-loop containing nucleotide triphosphate hydrolases"/>
    <property type="match status" value="1"/>
</dbReference>
<dbReference type="GO" id="GO:0005524">
    <property type="term" value="F:ATP binding"/>
    <property type="evidence" value="ECO:0007669"/>
    <property type="project" value="UniProtKB-KW"/>
</dbReference>
<feature type="region of interest" description="Disordered" evidence="6">
    <location>
        <begin position="1"/>
        <end position="23"/>
    </location>
</feature>
<organism evidence="9">
    <name type="scientific">freshwater metagenome</name>
    <dbReference type="NCBI Taxonomy" id="449393"/>
    <lineage>
        <taxon>unclassified sequences</taxon>
        <taxon>metagenomes</taxon>
        <taxon>ecological metagenomes</taxon>
    </lineage>
</organism>
<dbReference type="InterPro" id="IPR027417">
    <property type="entry name" value="P-loop_NTPase"/>
</dbReference>
<dbReference type="PANTHER" id="PTHR43820:SF4">
    <property type="entry name" value="HIGH-AFFINITY BRANCHED-CHAIN AMINO ACID TRANSPORT ATP-BINDING PROTEIN LIVF"/>
    <property type="match status" value="1"/>
</dbReference>
<dbReference type="SMART" id="SM00382">
    <property type="entry name" value="AAA"/>
    <property type="match status" value="1"/>
</dbReference>
<accession>A0A6J7RSZ4</accession>
<keyword evidence="4" id="KW-0067">ATP-binding</keyword>
<dbReference type="GO" id="GO:0015807">
    <property type="term" value="P:L-amino acid transport"/>
    <property type="evidence" value="ECO:0007669"/>
    <property type="project" value="TreeGrafter"/>
</dbReference>
<keyword evidence="3" id="KW-0547">Nucleotide-binding</keyword>
<dbReference type="PROSITE" id="PS00211">
    <property type="entry name" value="ABC_TRANSPORTER_1"/>
    <property type="match status" value="1"/>
</dbReference>
<protein>
    <submittedName>
        <fullName evidence="9">Unannotated protein</fullName>
    </submittedName>
</protein>
<dbReference type="GO" id="GO:0016887">
    <property type="term" value="F:ATP hydrolysis activity"/>
    <property type="evidence" value="ECO:0007669"/>
    <property type="project" value="InterPro"/>
</dbReference>
<proteinExistence type="inferred from homology"/>
<dbReference type="InterPro" id="IPR003593">
    <property type="entry name" value="AAA+_ATPase"/>
</dbReference>
<reference evidence="9" key="1">
    <citation type="submission" date="2020-05" db="EMBL/GenBank/DDBJ databases">
        <authorList>
            <person name="Chiriac C."/>
            <person name="Salcher M."/>
            <person name="Ghai R."/>
            <person name="Kavagutti S V."/>
        </authorList>
    </citation>
    <scope>NUCLEOTIDE SEQUENCE</scope>
</reference>
<dbReference type="PROSITE" id="PS50893">
    <property type="entry name" value="ABC_TRANSPORTER_2"/>
    <property type="match status" value="1"/>
</dbReference>